<accession>A0A4P8INN0</accession>
<dbReference type="Proteomes" id="UP000298653">
    <property type="component" value="Chromosome"/>
</dbReference>
<dbReference type="RefSeq" id="WP_137329960.1">
    <property type="nucleotide sequence ID" value="NZ_CP040058.1"/>
</dbReference>
<keyword evidence="3" id="KW-1185">Reference proteome</keyword>
<sequence length="283" mass="32244">MFLDCIKKHFSKPTANNIRLSIEYRQSDRTSLLSSSEGSMTLEACILVPIFLFLFLALASVGETLWIHGQVYHGVSEAAKEEAVYEYLLQKKKTQSVRPVILKQKFLSAVNQSALNRSSLIGGAQGVLFSGSRFEKDQDIYEITARYRITFRLPFLPAFSGDYQQKIRQKAMTGYVHTQKESGDGQVYVTPYESVYHKDVNCTHLLLSIEQDSDVEKYLENKTKYRECERCTKYHKGKVSVVFVAREGDAYHTDLSCSGLTRTIRKIKKSEAEGMKPCERCGR</sequence>
<keyword evidence="1" id="KW-0472">Membrane</keyword>
<dbReference type="AlphaFoldDB" id="A0A4P8INN0"/>
<keyword evidence="1" id="KW-0812">Transmembrane</keyword>
<evidence type="ECO:0000313" key="3">
    <source>
        <dbReference type="Proteomes" id="UP000298653"/>
    </source>
</evidence>
<gene>
    <name evidence="2" type="ORF">AR1Y2_3335</name>
</gene>
<proteinExistence type="predicted"/>
<name>A0A4P8INN0_9FIRM</name>
<reference evidence="2 3" key="1">
    <citation type="submission" date="2019-05" db="EMBL/GenBank/DDBJ databases">
        <title>Complete genome sequencing of Anaerostipes rhamnosivorans.</title>
        <authorList>
            <person name="Bui T.P.N."/>
            <person name="de Vos W.M."/>
        </authorList>
    </citation>
    <scope>NUCLEOTIDE SEQUENCE [LARGE SCALE GENOMIC DNA]</scope>
    <source>
        <strain evidence="2 3">1y2</strain>
    </source>
</reference>
<dbReference type="EMBL" id="CP040058">
    <property type="protein sequence ID" value="QCP36789.1"/>
    <property type="molecule type" value="Genomic_DNA"/>
</dbReference>
<evidence type="ECO:0000256" key="1">
    <source>
        <dbReference type="SAM" id="Phobius"/>
    </source>
</evidence>
<dbReference type="KEGG" id="arf:AR1Y2_3335"/>
<feature type="transmembrane region" description="Helical" evidence="1">
    <location>
        <begin position="40"/>
        <end position="61"/>
    </location>
</feature>
<keyword evidence="1" id="KW-1133">Transmembrane helix</keyword>
<protein>
    <recommendedName>
        <fullName evidence="4">Pilus assembly protein</fullName>
    </recommendedName>
</protein>
<dbReference type="OrthoDB" id="1766790at2"/>
<evidence type="ECO:0008006" key="4">
    <source>
        <dbReference type="Google" id="ProtNLM"/>
    </source>
</evidence>
<evidence type="ECO:0000313" key="2">
    <source>
        <dbReference type="EMBL" id="QCP36789.1"/>
    </source>
</evidence>
<organism evidence="2 3">
    <name type="scientific">Anaerostipes rhamnosivorans</name>
    <dbReference type="NCBI Taxonomy" id="1229621"/>
    <lineage>
        <taxon>Bacteria</taxon>
        <taxon>Bacillati</taxon>
        <taxon>Bacillota</taxon>
        <taxon>Clostridia</taxon>
        <taxon>Lachnospirales</taxon>
        <taxon>Lachnospiraceae</taxon>
        <taxon>Anaerostipes</taxon>
    </lineage>
</organism>